<reference evidence="1" key="1">
    <citation type="submission" date="2022-07" db="EMBL/GenBank/DDBJ databases">
        <title>Phylogenomic reconstructions and comparative analyses of Kickxellomycotina fungi.</title>
        <authorList>
            <person name="Reynolds N.K."/>
            <person name="Stajich J.E."/>
            <person name="Barry K."/>
            <person name="Grigoriev I.V."/>
            <person name="Crous P."/>
            <person name="Smith M.E."/>
        </authorList>
    </citation>
    <scope>NUCLEOTIDE SEQUENCE</scope>
    <source>
        <strain evidence="1">Benny 63K</strain>
    </source>
</reference>
<organism evidence="1 2">
    <name type="scientific">Kickxella alabastrina</name>
    <dbReference type="NCBI Taxonomy" id="61397"/>
    <lineage>
        <taxon>Eukaryota</taxon>
        <taxon>Fungi</taxon>
        <taxon>Fungi incertae sedis</taxon>
        <taxon>Zoopagomycota</taxon>
        <taxon>Kickxellomycotina</taxon>
        <taxon>Kickxellomycetes</taxon>
        <taxon>Kickxellales</taxon>
        <taxon>Kickxellaceae</taxon>
        <taxon>Kickxella</taxon>
    </lineage>
</organism>
<proteinExistence type="predicted"/>
<name>A0ACC1IU91_9FUNG</name>
<evidence type="ECO:0000313" key="1">
    <source>
        <dbReference type="EMBL" id="KAJ1900849.1"/>
    </source>
</evidence>
<keyword evidence="2" id="KW-1185">Reference proteome</keyword>
<sequence>MLFKRYSIPVALLGSLALTSAFPAFNTPNSVDVNGNVCQLLDRQGLECPLLCVRDFNDCPSSLKAPTCTSNEQFCDDGKCHASCDSIINPCLCSLADADVTAVYKACPAYENTVTVRNYDPSIKTEQIMFVCAQAWDLVPSNSTVDDGSGIESWSPEASSERRMWNDCPTPQEPKLSFKESFCIAFYAIIGAEVVLYLLWHAYKSFCERHAAAMRQVCSQQPTRLLVRKGVENDKVSTILVSSKDQSPSGGAPVSSAVDLQSGMMLLRGFDNNLAGMSLYYLALLSTAGWIVLLAIIVSDYYGKVTGGIAYGLLANSNTSMAVFIFVWHLGGIWMITMLACMSSLRNYFRIECPLAQARLIQVEERQDEVIMMEGSQNRLTLLVNGIRDTLVKHFNLNISTESCPINRVSVGNGHSASERAFIEYHCTRYVLSDNDSSGGRFQCHTFDLGDTHRALLANRDGLSTDEAQERASHIGENFIRVAIPSFAVAMLQEFFNFFYLYQMMCMWVWFYFNYYKMALVQFSVIIASAFIKVAIRLHSEHKVKSLAEHKSECRAKRNGKWVQLNTADLVPGDVVAVEAGMEIMCDGCVLQGEVVVDESSLTGEAMPVRKLPLKNDDMAYDAQQGTSKAYSVIAGTRVLQCTGSMVALPSQSQPTLFSGISLAEDDKAQFKNSDDEKATEPEPETQILVTQTRTATDKGKLIQRILFPARYSFVFDEQLRVALLILLGYGGVGFALSIWLMGHDATSWFYGVFVISQIMSPLLPAALVVGQSVAAGRLGRQNIYCVDLPRIMLAGKVQVFCFDKTGTLSRPTMDYFAVQGVDTSSAKFVAEETDMSRLPSIMHVGFATCHAVTMVGDQLIGNPVDVEQFRATDWEIQQGERDSSAYLDTLISPFLENIHEGSDKLGRQTIHVIKRFEFVHSRQSMSVAVLDQATGHVHVYVKGSFERVKRIANAATMPSDYDAVAAQWAREGCYVLALAHKDLGPVADLGDVTRLSRESLESGCNLVSLLLFRNKLKEDTPSAIMALKAGATRTVMITGDTALTGVYIARECGMVSPAARVILGDMERSGSDMQLVWRDTADNVVVDNVGKLLYDERVGQEEAENWLGDVVAKRTPMIELAVTAAAFDHLMATNAIRQYLLDIRIFARMTPQGKVDCVQLHMERAVTAMCGDGGNDCGALRAAHVGIALSDSEASIVSPFSTSNRSIHSCVTLLREGRAGLATSVAGYKFLINYATTMSMLEIVQFYFSVIVPQNVWIMVDSFITVGLCFALTQAQTARTLAPSRPTARLIGARTLASIWGQTVLNYSFLYGIMGLLFRQSWFRCREFDSRDIDTSLWWLLGDNYEAAIISIVCMFQFVNGAAVYNFGHYFRRGWATNYVLVVLYCGFMAAISIITLADPNRFSCLFRINCGNPDTLVDLGYSRPSWGISDYNNPTGHNVMPHKFRWTLWALCVTNIVLCLLWEKLVVVGPVGRLAKRWWVKHRGDDKLKVKL</sequence>
<evidence type="ECO:0000313" key="2">
    <source>
        <dbReference type="Proteomes" id="UP001150581"/>
    </source>
</evidence>
<comment type="caution">
    <text evidence="1">The sequence shown here is derived from an EMBL/GenBank/DDBJ whole genome shotgun (WGS) entry which is preliminary data.</text>
</comment>
<dbReference type="Proteomes" id="UP001150581">
    <property type="component" value="Unassembled WGS sequence"/>
</dbReference>
<dbReference type="EMBL" id="JANBPG010000057">
    <property type="protein sequence ID" value="KAJ1900849.1"/>
    <property type="molecule type" value="Genomic_DNA"/>
</dbReference>
<protein>
    <submittedName>
        <fullName evidence="1">Uncharacterized protein</fullName>
    </submittedName>
</protein>
<accession>A0ACC1IU91</accession>
<gene>
    <name evidence="1" type="ORF">LPJ66_001203</name>
</gene>